<dbReference type="EMBL" id="CM018048">
    <property type="protein sequence ID" value="KAA8522276.1"/>
    <property type="molecule type" value="Genomic_DNA"/>
</dbReference>
<gene>
    <name evidence="1" type="ORF">F0562_012949</name>
</gene>
<dbReference type="AlphaFoldDB" id="A0A5J4ZWV9"/>
<proteinExistence type="predicted"/>
<dbReference type="Proteomes" id="UP000325577">
    <property type="component" value="Linkage Group LG5"/>
</dbReference>
<evidence type="ECO:0000313" key="1">
    <source>
        <dbReference type="EMBL" id="KAA8522276.1"/>
    </source>
</evidence>
<keyword evidence="2" id="KW-1185">Reference proteome</keyword>
<organism evidence="1 2">
    <name type="scientific">Nyssa sinensis</name>
    <dbReference type="NCBI Taxonomy" id="561372"/>
    <lineage>
        <taxon>Eukaryota</taxon>
        <taxon>Viridiplantae</taxon>
        <taxon>Streptophyta</taxon>
        <taxon>Embryophyta</taxon>
        <taxon>Tracheophyta</taxon>
        <taxon>Spermatophyta</taxon>
        <taxon>Magnoliopsida</taxon>
        <taxon>eudicotyledons</taxon>
        <taxon>Gunneridae</taxon>
        <taxon>Pentapetalae</taxon>
        <taxon>asterids</taxon>
        <taxon>Cornales</taxon>
        <taxon>Nyssaceae</taxon>
        <taxon>Nyssa</taxon>
    </lineage>
</organism>
<name>A0A5J4ZWV9_9ASTE</name>
<sequence>MHFCGGNFSLWEEIVEVKTSGLHHYLKVKGAINPSAAINFAFDNARTPFSPRALFPHAMFHSIARFHFLLHHSVTSPGGG</sequence>
<reference evidence="1 2" key="1">
    <citation type="submission" date="2019-09" db="EMBL/GenBank/DDBJ databases">
        <title>A chromosome-level genome assembly of the Chinese tupelo Nyssa sinensis.</title>
        <authorList>
            <person name="Yang X."/>
            <person name="Kang M."/>
            <person name="Yang Y."/>
            <person name="Xiong H."/>
            <person name="Wang M."/>
            <person name="Zhang Z."/>
            <person name="Wang Z."/>
            <person name="Wu H."/>
            <person name="Ma T."/>
            <person name="Liu J."/>
            <person name="Xi Z."/>
        </authorList>
    </citation>
    <scope>NUCLEOTIDE SEQUENCE [LARGE SCALE GENOMIC DNA]</scope>
    <source>
        <strain evidence="1">J267</strain>
        <tissue evidence="1">Leaf</tissue>
    </source>
</reference>
<accession>A0A5J4ZWV9</accession>
<evidence type="ECO:0000313" key="2">
    <source>
        <dbReference type="Proteomes" id="UP000325577"/>
    </source>
</evidence>
<protein>
    <submittedName>
        <fullName evidence="1">Uncharacterized protein</fullName>
    </submittedName>
</protein>